<keyword evidence="6" id="KW-1185">Reference proteome</keyword>
<comment type="similarity">
    <text evidence="1">Belongs to the TRAFAC class TrmE-Era-EngA-EngB-Septin-like GTPase superfamily. AIG1/Toc34/Toc159-like paraseptin GTPase family. IAN subfamily.</text>
</comment>
<dbReference type="InterPro" id="IPR006703">
    <property type="entry name" value="G_AIG1"/>
</dbReference>
<evidence type="ECO:0000313" key="6">
    <source>
        <dbReference type="Proteomes" id="UP000683360"/>
    </source>
</evidence>
<sequence>MSDHCESEDIKLLITGKTGSGKSSLANVLFKDRVFKASCQLTSVTKTCQRYSKIIHGTRFVVIDTPGFFDTNNDIDIDSEMANCIELCIPGPHIILNVVGIGRFTQEDFDAIKCFTDKFGNNVNKYCLLVLTRFDDYKRDNNATDFDFNSFISELPLGYQSLLRNTFEDRYIPFDNTLSGSSSDDQVTLLMQK</sequence>
<protein>
    <recommendedName>
        <fullName evidence="4">AIG1-type G domain-containing protein</fullName>
    </recommendedName>
</protein>
<comment type="caution">
    <text evidence="5">The sequence shown here is derived from an EMBL/GenBank/DDBJ whole genome shotgun (WGS) entry which is preliminary data.</text>
</comment>
<accession>A0A8S3VR81</accession>
<dbReference type="InterPro" id="IPR045058">
    <property type="entry name" value="GIMA/IAN/Toc"/>
</dbReference>
<evidence type="ECO:0000256" key="3">
    <source>
        <dbReference type="ARBA" id="ARBA00023134"/>
    </source>
</evidence>
<reference evidence="5" key="1">
    <citation type="submission" date="2021-03" db="EMBL/GenBank/DDBJ databases">
        <authorList>
            <person name="Bekaert M."/>
        </authorList>
    </citation>
    <scope>NUCLEOTIDE SEQUENCE</scope>
</reference>
<dbReference type="PANTHER" id="PTHR10903:SF184">
    <property type="entry name" value="GTP-BINDING PROTEIN A"/>
    <property type="match status" value="1"/>
</dbReference>
<keyword evidence="3" id="KW-0342">GTP-binding</keyword>
<evidence type="ECO:0000256" key="1">
    <source>
        <dbReference type="ARBA" id="ARBA00008535"/>
    </source>
</evidence>
<name>A0A8S3VR81_MYTED</name>
<evidence type="ECO:0000259" key="4">
    <source>
        <dbReference type="PROSITE" id="PS51720"/>
    </source>
</evidence>
<dbReference type="Gene3D" id="3.40.50.300">
    <property type="entry name" value="P-loop containing nucleotide triphosphate hydrolases"/>
    <property type="match status" value="1"/>
</dbReference>
<dbReference type="InterPro" id="IPR027417">
    <property type="entry name" value="P-loop_NTPase"/>
</dbReference>
<organism evidence="5 6">
    <name type="scientific">Mytilus edulis</name>
    <name type="common">Blue mussel</name>
    <dbReference type="NCBI Taxonomy" id="6550"/>
    <lineage>
        <taxon>Eukaryota</taxon>
        <taxon>Metazoa</taxon>
        <taxon>Spiralia</taxon>
        <taxon>Lophotrochozoa</taxon>
        <taxon>Mollusca</taxon>
        <taxon>Bivalvia</taxon>
        <taxon>Autobranchia</taxon>
        <taxon>Pteriomorphia</taxon>
        <taxon>Mytilida</taxon>
        <taxon>Mytiloidea</taxon>
        <taxon>Mytilidae</taxon>
        <taxon>Mytilinae</taxon>
        <taxon>Mytilus</taxon>
    </lineage>
</organism>
<proteinExistence type="inferred from homology"/>
<dbReference type="Proteomes" id="UP000683360">
    <property type="component" value="Unassembled WGS sequence"/>
</dbReference>
<dbReference type="OrthoDB" id="10061751at2759"/>
<dbReference type="GO" id="GO:0005525">
    <property type="term" value="F:GTP binding"/>
    <property type="evidence" value="ECO:0007669"/>
    <property type="project" value="UniProtKB-KW"/>
</dbReference>
<feature type="domain" description="AIG1-type G" evidence="4">
    <location>
        <begin position="7"/>
        <end position="193"/>
    </location>
</feature>
<dbReference type="AlphaFoldDB" id="A0A8S3VR81"/>
<dbReference type="PANTHER" id="PTHR10903">
    <property type="entry name" value="GTPASE, IMAP FAMILY MEMBER-RELATED"/>
    <property type="match status" value="1"/>
</dbReference>
<gene>
    <name evidence="5" type="ORF">MEDL_68313</name>
</gene>
<dbReference type="SUPFAM" id="SSF52540">
    <property type="entry name" value="P-loop containing nucleoside triphosphate hydrolases"/>
    <property type="match status" value="1"/>
</dbReference>
<keyword evidence="2" id="KW-0547">Nucleotide-binding</keyword>
<evidence type="ECO:0000313" key="5">
    <source>
        <dbReference type="EMBL" id="CAG2256953.1"/>
    </source>
</evidence>
<dbReference type="Pfam" id="PF04548">
    <property type="entry name" value="AIG1"/>
    <property type="match status" value="1"/>
</dbReference>
<evidence type="ECO:0000256" key="2">
    <source>
        <dbReference type="ARBA" id="ARBA00022741"/>
    </source>
</evidence>
<dbReference type="EMBL" id="CAJPWZ010003318">
    <property type="protein sequence ID" value="CAG2256953.1"/>
    <property type="molecule type" value="Genomic_DNA"/>
</dbReference>
<dbReference type="PROSITE" id="PS51720">
    <property type="entry name" value="G_AIG1"/>
    <property type="match status" value="1"/>
</dbReference>